<organism evidence="2">
    <name type="scientific">Anthurium amnicola</name>
    <dbReference type="NCBI Taxonomy" id="1678845"/>
    <lineage>
        <taxon>Eukaryota</taxon>
        <taxon>Viridiplantae</taxon>
        <taxon>Streptophyta</taxon>
        <taxon>Embryophyta</taxon>
        <taxon>Tracheophyta</taxon>
        <taxon>Spermatophyta</taxon>
        <taxon>Magnoliopsida</taxon>
        <taxon>Liliopsida</taxon>
        <taxon>Araceae</taxon>
        <taxon>Pothoideae</taxon>
        <taxon>Potheae</taxon>
        <taxon>Anthurium</taxon>
    </lineage>
</organism>
<feature type="chain" id="PRO_5008900202" evidence="1">
    <location>
        <begin position="23"/>
        <end position="245"/>
    </location>
</feature>
<accession>A0A1D1YGH2</accession>
<feature type="signal peptide" evidence="1">
    <location>
        <begin position="1"/>
        <end position="22"/>
    </location>
</feature>
<evidence type="ECO:0000313" key="2">
    <source>
        <dbReference type="EMBL" id="JAT53740.1"/>
    </source>
</evidence>
<sequence length="245" mass="27061">MVSTLVYLHIFLVSLLASLTTACDTACRTELGLSFVDIYASESHSLFELFAQNLTSHILDGVNVNKISPGKGSKLRNEIIDDVRVTVSQLDKSFAETIPGLVEDAIFNQSPEFRGECSVPVETKSSQFSVSKKDACMMVEEVCGSVLSICRHLDLVKERTVKTVVSALDNDTTGEFYTVISHTISRIAVKWKLGVAQRKALISKSNANVKMLLAIFSEHYKNGFCSDSNCDQYDDKIVELLLSYV</sequence>
<gene>
    <name evidence="2" type="primary">HAUS6_1</name>
    <name evidence="2" type="ORF">g.14297</name>
</gene>
<dbReference type="EMBL" id="GDJX01014196">
    <property type="protein sequence ID" value="JAT53740.1"/>
    <property type="molecule type" value="Transcribed_RNA"/>
</dbReference>
<protein>
    <submittedName>
        <fullName evidence="2">HAUS augmin-like complex subunit 6</fullName>
    </submittedName>
</protein>
<keyword evidence="1" id="KW-0732">Signal</keyword>
<name>A0A1D1YGH2_9ARAE</name>
<dbReference type="AlphaFoldDB" id="A0A1D1YGH2"/>
<evidence type="ECO:0000256" key="1">
    <source>
        <dbReference type="SAM" id="SignalP"/>
    </source>
</evidence>
<reference evidence="2" key="1">
    <citation type="submission" date="2015-07" db="EMBL/GenBank/DDBJ databases">
        <title>Transcriptome Assembly of Anthurium amnicola.</title>
        <authorList>
            <person name="Suzuki J."/>
        </authorList>
    </citation>
    <scope>NUCLEOTIDE SEQUENCE</scope>
</reference>
<proteinExistence type="predicted"/>